<accession>A0ABD6QBM9</accession>
<protein>
    <recommendedName>
        <fullName evidence="3">Alpha/beta hydrolase</fullName>
    </recommendedName>
</protein>
<dbReference type="Proteomes" id="UP000183667">
    <property type="component" value="Unassembled WGS sequence"/>
</dbReference>
<evidence type="ECO:0000313" key="1">
    <source>
        <dbReference type="EMBL" id="OJA51295.1"/>
    </source>
</evidence>
<dbReference type="SUPFAM" id="SSF53474">
    <property type="entry name" value="alpha/beta-Hydrolases"/>
    <property type="match status" value="1"/>
</dbReference>
<dbReference type="PANTHER" id="PTHR36513:SF1">
    <property type="entry name" value="TRANSMEMBRANE PROTEIN"/>
    <property type="match status" value="1"/>
</dbReference>
<reference evidence="2" key="1">
    <citation type="submission" date="2016-08" db="EMBL/GenBank/DDBJ databases">
        <title>Population biology and virulence potential of Burkholderia ubonensis.</title>
        <authorList>
            <person name="Price E.P."/>
            <person name="Currie B.J."/>
            <person name="Wagner D.M."/>
        </authorList>
    </citation>
    <scope>NUCLEOTIDE SEQUENCE [LARGE SCALE GENOMIC DNA]</scope>
    <source>
        <strain evidence="2">MSMB0103</strain>
    </source>
</reference>
<proteinExistence type="predicted"/>
<dbReference type="Gene3D" id="3.40.50.1820">
    <property type="entry name" value="alpha/beta hydrolase"/>
    <property type="match status" value="1"/>
</dbReference>
<dbReference type="EMBL" id="MEAU01000001">
    <property type="protein sequence ID" value="OJA51295.1"/>
    <property type="molecule type" value="Genomic_DNA"/>
</dbReference>
<dbReference type="PANTHER" id="PTHR36513">
    <property type="entry name" value="ABC TRANSMEMBRANE TYPE-1 DOMAIN-CONTAINING PROTEIN"/>
    <property type="match status" value="1"/>
</dbReference>
<dbReference type="InterPro" id="IPR029058">
    <property type="entry name" value="AB_hydrolase_fold"/>
</dbReference>
<evidence type="ECO:0000313" key="2">
    <source>
        <dbReference type="Proteomes" id="UP000183667"/>
    </source>
</evidence>
<gene>
    <name evidence="1" type="ORF">BGV66_01415</name>
</gene>
<dbReference type="InterPro" id="IPR010297">
    <property type="entry name" value="DUF900_hydrolase"/>
</dbReference>
<organism evidence="1 2">
    <name type="scientific">Burkholderia ubonensis</name>
    <dbReference type="NCBI Taxonomy" id="101571"/>
    <lineage>
        <taxon>Bacteria</taxon>
        <taxon>Pseudomonadati</taxon>
        <taxon>Pseudomonadota</taxon>
        <taxon>Betaproteobacteria</taxon>
        <taxon>Burkholderiales</taxon>
        <taxon>Burkholderiaceae</taxon>
        <taxon>Burkholderia</taxon>
        <taxon>Burkholderia cepacia complex</taxon>
    </lineage>
</organism>
<dbReference type="AlphaFoldDB" id="A0ABD6QBM9"/>
<evidence type="ECO:0008006" key="3">
    <source>
        <dbReference type="Google" id="ProtNLM"/>
    </source>
</evidence>
<dbReference type="Pfam" id="PF05990">
    <property type="entry name" value="DUF900"/>
    <property type="match status" value="1"/>
</dbReference>
<comment type="caution">
    <text evidence="1">The sequence shown here is derived from an EMBL/GenBank/DDBJ whole genome shotgun (WGS) entry which is preliminary data.</text>
</comment>
<name>A0ABD6QBM9_9BURK</name>
<sequence>MQFQADPGKHITLLRTATLAGDAFWSALRQNLHASPRRSVLVFVHGFNVSFDDAARRTAQMAFDLQFRGATIFFSWPSRGKLSQLAYSADEQAIIDAQPHLEQFLREVLAQSGADSVYLIAHSMGNRGLTRALASLAVSDPHSVGLIKEVILAAPDIGATEFTEQVAPGLLKLGAPVTLYASSHDKALVASNTWHNGARLGESAHLVVLKGMETIDASAAQSDLLGHSYYGQRTVLDDLFYLVDKDMRAPERCCLHEMPSGSQSYWVFMK</sequence>